<name>A0ABD0V9S0_DENTH</name>
<dbReference type="AlphaFoldDB" id="A0ABD0V9S0"/>
<protein>
    <submittedName>
        <fullName evidence="2">Uncharacterized protein</fullName>
    </submittedName>
</protein>
<dbReference type="Proteomes" id="UP001552299">
    <property type="component" value="Unassembled WGS sequence"/>
</dbReference>
<gene>
    <name evidence="2" type="ORF">M5K25_008542</name>
</gene>
<evidence type="ECO:0000313" key="3">
    <source>
        <dbReference type="Proteomes" id="UP001552299"/>
    </source>
</evidence>
<evidence type="ECO:0000256" key="1">
    <source>
        <dbReference type="SAM" id="MobiDB-lite"/>
    </source>
</evidence>
<reference evidence="2 3" key="1">
    <citation type="journal article" date="2024" name="Plant Biotechnol. J.">
        <title>Dendrobium thyrsiflorum genome and its molecular insights into genes involved in important horticultural traits.</title>
        <authorList>
            <person name="Chen B."/>
            <person name="Wang J.Y."/>
            <person name="Zheng P.J."/>
            <person name="Li K.L."/>
            <person name="Liang Y.M."/>
            <person name="Chen X.F."/>
            <person name="Zhang C."/>
            <person name="Zhao X."/>
            <person name="He X."/>
            <person name="Zhang G.Q."/>
            <person name="Liu Z.J."/>
            <person name="Xu Q."/>
        </authorList>
    </citation>
    <scope>NUCLEOTIDE SEQUENCE [LARGE SCALE GENOMIC DNA]</scope>
    <source>
        <strain evidence="2">GZMU011</strain>
    </source>
</reference>
<feature type="region of interest" description="Disordered" evidence="1">
    <location>
        <begin position="488"/>
        <end position="508"/>
    </location>
</feature>
<feature type="region of interest" description="Disordered" evidence="1">
    <location>
        <begin position="590"/>
        <end position="619"/>
    </location>
</feature>
<evidence type="ECO:0000313" key="2">
    <source>
        <dbReference type="EMBL" id="KAL0921466.1"/>
    </source>
</evidence>
<accession>A0ABD0V9S0</accession>
<feature type="compositionally biased region" description="Basic and acidic residues" evidence="1">
    <location>
        <begin position="387"/>
        <end position="398"/>
    </location>
</feature>
<dbReference type="EMBL" id="JANQDX010000007">
    <property type="protein sequence ID" value="KAL0921466.1"/>
    <property type="molecule type" value="Genomic_DNA"/>
</dbReference>
<proteinExistence type="predicted"/>
<feature type="compositionally biased region" description="Basic and acidic residues" evidence="1">
    <location>
        <begin position="590"/>
        <end position="601"/>
    </location>
</feature>
<keyword evidence="3" id="KW-1185">Reference proteome</keyword>
<feature type="region of interest" description="Disordered" evidence="1">
    <location>
        <begin position="340"/>
        <end position="399"/>
    </location>
</feature>
<feature type="compositionally biased region" description="Basic and acidic residues" evidence="1">
    <location>
        <begin position="610"/>
        <end position="619"/>
    </location>
</feature>
<organism evidence="2 3">
    <name type="scientific">Dendrobium thyrsiflorum</name>
    <name type="common">Pinecone-like raceme dendrobium</name>
    <name type="synonym">Orchid</name>
    <dbReference type="NCBI Taxonomy" id="117978"/>
    <lineage>
        <taxon>Eukaryota</taxon>
        <taxon>Viridiplantae</taxon>
        <taxon>Streptophyta</taxon>
        <taxon>Embryophyta</taxon>
        <taxon>Tracheophyta</taxon>
        <taxon>Spermatophyta</taxon>
        <taxon>Magnoliopsida</taxon>
        <taxon>Liliopsida</taxon>
        <taxon>Asparagales</taxon>
        <taxon>Orchidaceae</taxon>
        <taxon>Epidendroideae</taxon>
        <taxon>Malaxideae</taxon>
        <taxon>Dendrobiinae</taxon>
        <taxon>Dendrobium</taxon>
    </lineage>
</organism>
<comment type="caution">
    <text evidence="2">The sequence shown here is derived from an EMBL/GenBank/DDBJ whole genome shotgun (WGS) entry which is preliminary data.</text>
</comment>
<sequence>MHRSLLCYNIRPDTEPHVVLGSLTHQKLGNEEGQNQRGKTPARTLSGSGTTTGGTTGSSLDVVGVPTSITWGATPKAVNCAVIVAMALAISAICACNCNTVASVSTERGGPPCVEVEVGRNVLPGLRRSQERLQHRGCGLLWGDVAPAVKGPLAAGQAPAEPQKQPSPELLPQMQLNEVSCSCSFWLFSRGQNPMEEQMRLYIRLAMEDSGFHLHTSMDNNIYNLINVTRFPSFDTSARMRLKKGLTSYKDHNNTRLIRKRKWKKKIISYRIRERKMERSIATTFVSHRGRETYYTGGYDPVVPPVAPPPDWLGATDALIQLSVLLRQSLVLKSGLCSPQVPRKRKEKQGSEMTKEVSAEAREANRFDDYAAKAASGPSGGRLQRRIASDGSKEDRLANKKGFGMQRLEQEGERYFASPACEQLTGKQESGREVSVRVRNLWPLVVRAGRRRGRKASPGTGKRKTRGRRCLGVCGRLVGAEFGGDAREGFSGVPPYANPEQNKRKALESDRESSFLLLPPEAGREPLLLAEVDTFKAFKEQGRRPEKTNRTLAWSNLYEPLTNSPSQAPFSLSQALPLILSAQKQSLESERILGSRVDPKTSPDPAPHPHRSDYLDSTRRRGSILDKERIMQKYLSLGLPSTDELAASVIKMGLEEEESTLVGELKFGIGVITGASRVKEVEGGVNENVARNKGSCQAIVKVLWKRKKPFGVLRRRYGIRVSGRGIHLNTDPSEIKMVFF</sequence>
<feature type="region of interest" description="Disordered" evidence="1">
    <location>
        <begin position="26"/>
        <end position="59"/>
    </location>
</feature>
<feature type="compositionally biased region" description="Basic and acidic residues" evidence="1">
    <location>
        <begin position="348"/>
        <end position="371"/>
    </location>
</feature>
<feature type="compositionally biased region" description="Polar residues" evidence="1">
    <location>
        <begin position="26"/>
        <end position="38"/>
    </location>
</feature>